<feature type="transmembrane region" description="Helical" evidence="1">
    <location>
        <begin position="84"/>
        <end position="103"/>
    </location>
</feature>
<gene>
    <name evidence="2" type="ORF">K8N75_12015</name>
</gene>
<sequence>MNKNKMNNKSTDPYNVNRGLIWIGSIILLICAVYMIILKTLNDFITIAVLIGALIIITSFFSYIGMDNPKDERLMKLGTTSATWSWFTTLGFICFLIFSGFYSNRQFQPTEIFGLVIFVMVSTMLVTNTYFNLKGDVE</sequence>
<keyword evidence="1" id="KW-0472">Membrane</keyword>
<feature type="transmembrane region" description="Helical" evidence="1">
    <location>
        <begin position="44"/>
        <end position="64"/>
    </location>
</feature>
<dbReference type="RefSeq" id="WP_223792298.1">
    <property type="nucleotide sequence ID" value="NZ_JAIOUQ010000014.1"/>
</dbReference>
<accession>A0A8T5URT0</accession>
<dbReference type="Proteomes" id="UP000825933">
    <property type="component" value="Unassembled WGS sequence"/>
</dbReference>
<dbReference type="EMBL" id="JAIOUQ010000014">
    <property type="protein sequence ID" value="MBZ2166762.1"/>
    <property type="molecule type" value="Genomic_DNA"/>
</dbReference>
<proteinExistence type="predicted"/>
<keyword evidence="3" id="KW-1185">Reference proteome</keyword>
<name>A0A8T5URT0_9EURY</name>
<evidence type="ECO:0000313" key="3">
    <source>
        <dbReference type="Proteomes" id="UP000825933"/>
    </source>
</evidence>
<reference evidence="3" key="1">
    <citation type="journal article" date="2022" name="Microbiol. Resour. Announc.">
        <title>Draft Genome Sequence of a Methanogenic Archaeon from West Spitsbergen Permafrost.</title>
        <authorList>
            <person name="Trubitsyn V."/>
            <person name="Rivkina E."/>
            <person name="Shcherbakova V."/>
        </authorList>
    </citation>
    <scope>NUCLEOTIDE SEQUENCE [LARGE SCALE GENOMIC DNA]</scope>
    <source>
        <strain evidence="3">VT</strain>
    </source>
</reference>
<protein>
    <submittedName>
        <fullName evidence="2">Uncharacterized protein</fullName>
    </submittedName>
</protein>
<comment type="caution">
    <text evidence="2">The sequence shown here is derived from an EMBL/GenBank/DDBJ whole genome shotgun (WGS) entry which is preliminary data.</text>
</comment>
<evidence type="ECO:0000256" key="1">
    <source>
        <dbReference type="SAM" id="Phobius"/>
    </source>
</evidence>
<evidence type="ECO:0000313" key="2">
    <source>
        <dbReference type="EMBL" id="MBZ2166762.1"/>
    </source>
</evidence>
<keyword evidence="1" id="KW-1133">Transmembrane helix</keyword>
<feature type="transmembrane region" description="Helical" evidence="1">
    <location>
        <begin position="20"/>
        <end position="37"/>
    </location>
</feature>
<organism evidence="2 3">
    <name type="scientific">Methanobacterium spitsbergense</name>
    <dbReference type="NCBI Taxonomy" id="2874285"/>
    <lineage>
        <taxon>Archaea</taxon>
        <taxon>Methanobacteriati</taxon>
        <taxon>Methanobacteriota</taxon>
        <taxon>Methanomada group</taxon>
        <taxon>Methanobacteria</taxon>
        <taxon>Methanobacteriales</taxon>
        <taxon>Methanobacteriaceae</taxon>
        <taxon>Methanobacterium</taxon>
    </lineage>
</organism>
<feature type="transmembrane region" description="Helical" evidence="1">
    <location>
        <begin position="112"/>
        <end position="131"/>
    </location>
</feature>
<keyword evidence="1" id="KW-0812">Transmembrane</keyword>
<dbReference type="AlphaFoldDB" id="A0A8T5URT0"/>